<reference evidence="2" key="1">
    <citation type="journal article" date="2020" name="Phytopathology">
        <title>Genome Sequence Resources of Colletotrichum truncatum, C. plurivorum, C. musicola, and C. sojae: Four Species Pathogenic to Soybean (Glycine max).</title>
        <authorList>
            <person name="Rogerio F."/>
            <person name="Boufleur T.R."/>
            <person name="Ciampi-Guillardi M."/>
            <person name="Sukno S.A."/>
            <person name="Thon M.R."/>
            <person name="Massola Junior N.S."/>
            <person name="Baroncelli R."/>
        </authorList>
    </citation>
    <scope>NUCLEOTIDE SEQUENCE</scope>
    <source>
        <strain evidence="2">LFN0074</strain>
    </source>
</reference>
<dbReference type="Proteomes" id="UP000639643">
    <property type="component" value="Unassembled WGS sequence"/>
</dbReference>
<feature type="chain" id="PRO_5034409359" evidence="1">
    <location>
        <begin position="18"/>
        <end position="85"/>
    </location>
</feature>
<evidence type="ECO:0000313" key="3">
    <source>
        <dbReference type="Proteomes" id="UP000639643"/>
    </source>
</evidence>
<dbReference type="AlphaFoldDB" id="A0A8H6KD90"/>
<sequence length="85" mass="9237">MKVSVIAVSALAALVSAVPMPASDGLAVRQSNGDVVVNGGDHPIFHDWKRDSEVNGGDHPIFHDWKRDSEVNGGDHPIFHDWKRA</sequence>
<accession>A0A8H6KD90</accession>
<dbReference type="EMBL" id="WIGM01000310">
    <property type="protein sequence ID" value="KAF6829449.1"/>
    <property type="molecule type" value="Genomic_DNA"/>
</dbReference>
<comment type="caution">
    <text evidence="2">The sequence shown here is derived from an EMBL/GenBank/DDBJ whole genome shotgun (WGS) entry which is preliminary data.</text>
</comment>
<evidence type="ECO:0000256" key="1">
    <source>
        <dbReference type="SAM" id="SignalP"/>
    </source>
</evidence>
<keyword evidence="1" id="KW-0732">Signal</keyword>
<proteinExistence type="predicted"/>
<name>A0A8H6KD90_9PEZI</name>
<organism evidence="2 3">
    <name type="scientific">Colletotrichum musicola</name>
    <dbReference type="NCBI Taxonomy" id="2175873"/>
    <lineage>
        <taxon>Eukaryota</taxon>
        <taxon>Fungi</taxon>
        <taxon>Dikarya</taxon>
        <taxon>Ascomycota</taxon>
        <taxon>Pezizomycotina</taxon>
        <taxon>Sordariomycetes</taxon>
        <taxon>Hypocreomycetidae</taxon>
        <taxon>Glomerellales</taxon>
        <taxon>Glomerellaceae</taxon>
        <taxon>Colletotrichum</taxon>
        <taxon>Colletotrichum orchidearum species complex</taxon>
    </lineage>
</organism>
<gene>
    <name evidence="2" type="ORF">CMUS01_08159</name>
</gene>
<evidence type="ECO:0000313" key="2">
    <source>
        <dbReference type="EMBL" id="KAF6829449.1"/>
    </source>
</evidence>
<protein>
    <submittedName>
        <fullName evidence="2">Uncharacterized protein</fullName>
    </submittedName>
</protein>
<feature type="signal peptide" evidence="1">
    <location>
        <begin position="1"/>
        <end position="17"/>
    </location>
</feature>
<keyword evidence="3" id="KW-1185">Reference proteome</keyword>